<sequence>MHVGVAMEAHPTRFVTTQLPASLPGFLPFKWVLHVRALVVVLLFLTGNTTQTSSPTVQQGVMGQLAENKLLLPLPTLVARMIKRSPQEWRHSGCPGATASSTCPSLPVLPLDAIHLAPAC</sequence>
<dbReference type="Proteomes" id="UP000245119">
    <property type="component" value="Linkage Group LG1"/>
</dbReference>
<evidence type="ECO:0000313" key="2">
    <source>
        <dbReference type="Proteomes" id="UP000245119"/>
    </source>
</evidence>
<evidence type="ECO:0000313" key="1">
    <source>
        <dbReference type="EMBL" id="PVD38192.1"/>
    </source>
</evidence>
<gene>
    <name evidence="1" type="ORF">C0Q70_00803</name>
</gene>
<dbReference type="EMBL" id="PZQS01000001">
    <property type="protein sequence ID" value="PVD38192.1"/>
    <property type="molecule type" value="Genomic_DNA"/>
</dbReference>
<protein>
    <submittedName>
        <fullName evidence="1">Uncharacterized protein</fullName>
    </submittedName>
</protein>
<keyword evidence="2" id="KW-1185">Reference proteome</keyword>
<proteinExistence type="predicted"/>
<reference evidence="1 2" key="1">
    <citation type="submission" date="2018-04" db="EMBL/GenBank/DDBJ databases">
        <title>The genome of golden apple snail Pomacea canaliculata provides insight into stress tolerance and invasive adaptation.</title>
        <authorList>
            <person name="Liu C."/>
            <person name="Liu B."/>
            <person name="Ren Y."/>
            <person name="Zhang Y."/>
            <person name="Wang H."/>
            <person name="Li S."/>
            <person name="Jiang F."/>
            <person name="Yin L."/>
            <person name="Zhang G."/>
            <person name="Qian W."/>
            <person name="Fan W."/>
        </authorList>
    </citation>
    <scope>NUCLEOTIDE SEQUENCE [LARGE SCALE GENOMIC DNA]</scope>
    <source>
        <strain evidence="1">SZHN2017</strain>
        <tissue evidence="1">Muscle</tissue>
    </source>
</reference>
<accession>A0A2T7PXP1</accession>
<dbReference type="AlphaFoldDB" id="A0A2T7PXP1"/>
<comment type="caution">
    <text evidence="1">The sequence shown here is derived from an EMBL/GenBank/DDBJ whole genome shotgun (WGS) entry which is preliminary data.</text>
</comment>
<organism evidence="1 2">
    <name type="scientific">Pomacea canaliculata</name>
    <name type="common">Golden apple snail</name>
    <dbReference type="NCBI Taxonomy" id="400727"/>
    <lineage>
        <taxon>Eukaryota</taxon>
        <taxon>Metazoa</taxon>
        <taxon>Spiralia</taxon>
        <taxon>Lophotrochozoa</taxon>
        <taxon>Mollusca</taxon>
        <taxon>Gastropoda</taxon>
        <taxon>Caenogastropoda</taxon>
        <taxon>Architaenioglossa</taxon>
        <taxon>Ampullarioidea</taxon>
        <taxon>Ampullariidae</taxon>
        <taxon>Pomacea</taxon>
    </lineage>
</organism>
<name>A0A2T7PXP1_POMCA</name>